<dbReference type="RefSeq" id="WP_211802551.1">
    <property type="nucleotide sequence ID" value="NZ_JAGSCS010000021.1"/>
</dbReference>
<dbReference type="PROSITE" id="PS51194">
    <property type="entry name" value="HELICASE_CTER"/>
    <property type="match status" value="1"/>
</dbReference>
<evidence type="ECO:0000256" key="9">
    <source>
        <dbReference type="ARBA" id="ARBA00023118"/>
    </source>
</evidence>
<keyword evidence="5" id="KW-0547">Nucleotide-binding</keyword>
<dbReference type="CDD" id="cd17930">
    <property type="entry name" value="DEXHc_cas3"/>
    <property type="match status" value="1"/>
</dbReference>
<dbReference type="InterPro" id="IPR006474">
    <property type="entry name" value="Helicase_Cas3_CRISPR-ass_core"/>
</dbReference>
<evidence type="ECO:0000256" key="4">
    <source>
        <dbReference type="ARBA" id="ARBA00022723"/>
    </source>
</evidence>
<evidence type="ECO:0000256" key="2">
    <source>
        <dbReference type="ARBA" id="ARBA00009046"/>
    </source>
</evidence>
<dbReference type="GO" id="GO:0016787">
    <property type="term" value="F:hydrolase activity"/>
    <property type="evidence" value="ECO:0007669"/>
    <property type="project" value="UniProtKB-KW"/>
</dbReference>
<dbReference type="InterPro" id="IPR011545">
    <property type="entry name" value="DEAD/DEAH_box_helicase_dom"/>
</dbReference>
<dbReference type="Proteomes" id="UP000675379">
    <property type="component" value="Unassembled WGS sequence"/>
</dbReference>
<evidence type="ECO:0000256" key="1">
    <source>
        <dbReference type="ARBA" id="ARBA00006847"/>
    </source>
</evidence>
<dbReference type="NCBIfam" id="TIGR01596">
    <property type="entry name" value="cas3_HD"/>
    <property type="match status" value="1"/>
</dbReference>
<sequence length="804" mass="92147">MSIARFTEDGREQLLQDHLFSVANLAKRYAEKIGLGSFGEVSGLLHDYGKYDLRFQRYLNSASGKYKYCDADYLDPVANKGKIDHSTPGALYLKNVNGLHQNIKEILTLITAVHHGGLIDFISPDGTMPLSKRLEKSMSTDGFQKAEKDKFDFELSRRVNVEKLQQEYKEYIKKFKNIENNNIRLFLMGLTIKFLYSCLIDADRTDSTAFEDSDKYSILYDNQPNWEQMIQALEKHLTRFKVRNDIDLYRRKISDQCQEKAGLPGGIFRLNVPTGGGKTLASLRFALEHAKKNNLDHIFYIIPYTSIIDQNAEDVRAIFKEYGLEDLVLEHHSNLTDEKNTEINNILMDNWNAPIVFTTMVQFLEALFAGGTRSPRRFHQLGKSVIIFDEIQTIGIKNIFMYNAAIQYLTEFAGSSVVLCTATQPVLDNEILAPHQLKISEHNDISAGIPEMDQVFERVKTIDKSGILNWSHSDTVEIIMNEFKNGNSVLTITNTKNAAKELVELISSKLTMPYHLSTSMCARHRKEILKKIREDLVKHQKKEGPPVICVSTQLIEAGVDVDFDAVIRHLAGVDSIVQAAGRCNRSGLREELGRLYVVDPIEEKIAKLEDIRRGREVTKRVFSDFYEQNPNKDLQIINPIVIQNYFTQYYFNRKSQMDYPVFLGKYEVSDNLFRLLSSNEISRCQANRINSTSAPYFAYAFQTAANEFKAIDALTQGVIVPYLEGKEIINRLCASKNPYEISALLKEAQQYSINLFDYQIKELFKNQYLHETQIKSGIFYLSEEGYDDTYGLYLNDHPENVYIF</sequence>
<proteinExistence type="inferred from homology"/>
<dbReference type="Pfam" id="PF22590">
    <property type="entry name" value="Cas3-like_C_2"/>
    <property type="match status" value="1"/>
</dbReference>
<evidence type="ECO:0000259" key="12">
    <source>
        <dbReference type="PROSITE" id="PS51643"/>
    </source>
</evidence>
<comment type="similarity">
    <text evidence="1">In the N-terminal section; belongs to the CRISPR-associated nuclease Cas3-HD family.</text>
</comment>
<evidence type="ECO:0000313" key="14">
    <source>
        <dbReference type="Proteomes" id="UP000675379"/>
    </source>
</evidence>
<dbReference type="Pfam" id="PF01966">
    <property type="entry name" value="HD"/>
    <property type="match status" value="1"/>
</dbReference>
<dbReference type="SUPFAM" id="SSF109604">
    <property type="entry name" value="HD-domain/PDEase-like"/>
    <property type="match status" value="1"/>
</dbReference>
<dbReference type="SMART" id="SM00487">
    <property type="entry name" value="DEXDc"/>
    <property type="match status" value="1"/>
</dbReference>
<evidence type="ECO:0000256" key="5">
    <source>
        <dbReference type="ARBA" id="ARBA00022741"/>
    </source>
</evidence>
<accession>A0A941CSW0</accession>
<keyword evidence="7" id="KW-0347">Helicase</keyword>
<evidence type="ECO:0000256" key="3">
    <source>
        <dbReference type="ARBA" id="ARBA00022722"/>
    </source>
</evidence>
<feature type="domain" description="Helicase ATP-binding" evidence="10">
    <location>
        <begin position="259"/>
        <end position="442"/>
    </location>
</feature>
<keyword evidence="6" id="KW-0378">Hydrolase</keyword>
<keyword evidence="4" id="KW-0479">Metal-binding</keyword>
<dbReference type="InterPro" id="IPR038257">
    <property type="entry name" value="CRISPR-assoc_Cas3_HD_sf"/>
</dbReference>
<dbReference type="GO" id="GO:0046872">
    <property type="term" value="F:metal ion binding"/>
    <property type="evidence" value="ECO:0007669"/>
    <property type="project" value="UniProtKB-KW"/>
</dbReference>
<keyword evidence="8" id="KW-0067">ATP-binding</keyword>
<dbReference type="GO" id="GO:0004518">
    <property type="term" value="F:nuclease activity"/>
    <property type="evidence" value="ECO:0007669"/>
    <property type="project" value="UniProtKB-KW"/>
</dbReference>
<dbReference type="SMART" id="SM00490">
    <property type="entry name" value="HELICc"/>
    <property type="match status" value="1"/>
</dbReference>
<dbReference type="InterPro" id="IPR006483">
    <property type="entry name" value="CRISPR-assoc_Cas3_HD"/>
</dbReference>
<organism evidence="13 14">
    <name type="scientific">Proteiniclasticum sediminis</name>
    <dbReference type="NCBI Taxonomy" id="2804028"/>
    <lineage>
        <taxon>Bacteria</taxon>
        <taxon>Bacillati</taxon>
        <taxon>Bacillota</taxon>
        <taxon>Clostridia</taxon>
        <taxon>Eubacteriales</taxon>
        <taxon>Clostridiaceae</taxon>
        <taxon>Proteiniclasticum</taxon>
    </lineage>
</organism>
<dbReference type="InterPro" id="IPR027417">
    <property type="entry name" value="P-loop_NTPase"/>
</dbReference>
<dbReference type="InterPro" id="IPR014001">
    <property type="entry name" value="Helicase_ATP-bd"/>
</dbReference>
<evidence type="ECO:0000259" key="10">
    <source>
        <dbReference type="PROSITE" id="PS51192"/>
    </source>
</evidence>
<dbReference type="InterPro" id="IPR054712">
    <property type="entry name" value="Cas3-like_dom"/>
</dbReference>
<evidence type="ECO:0000256" key="6">
    <source>
        <dbReference type="ARBA" id="ARBA00022801"/>
    </source>
</evidence>
<feature type="domain" description="HD Cas3-type" evidence="12">
    <location>
        <begin position="8"/>
        <end position="205"/>
    </location>
</feature>
<dbReference type="GO" id="GO:0003676">
    <property type="term" value="F:nucleic acid binding"/>
    <property type="evidence" value="ECO:0007669"/>
    <property type="project" value="InterPro"/>
</dbReference>
<evidence type="ECO:0000256" key="7">
    <source>
        <dbReference type="ARBA" id="ARBA00022806"/>
    </source>
</evidence>
<dbReference type="Gene3D" id="3.40.50.300">
    <property type="entry name" value="P-loop containing nucleotide triphosphate hydrolases"/>
    <property type="match status" value="2"/>
</dbReference>
<dbReference type="PROSITE" id="PS51643">
    <property type="entry name" value="HD_CAS3"/>
    <property type="match status" value="1"/>
</dbReference>
<dbReference type="AlphaFoldDB" id="A0A941CSW0"/>
<evidence type="ECO:0000256" key="8">
    <source>
        <dbReference type="ARBA" id="ARBA00022840"/>
    </source>
</evidence>
<comment type="caution">
    <text evidence="13">The sequence shown here is derived from an EMBL/GenBank/DDBJ whole genome shotgun (WGS) entry which is preliminary data.</text>
</comment>
<dbReference type="PROSITE" id="PS51192">
    <property type="entry name" value="HELICASE_ATP_BIND_1"/>
    <property type="match status" value="1"/>
</dbReference>
<dbReference type="EMBL" id="JAGSCS010000021">
    <property type="protein sequence ID" value="MBR0577133.1"/>
    <property type="molecule type" value="Genomic_DNA"/>
</dbReference>
<keyword evidence="3" id="KW-0540">Nuclease</keyword>
<dbReference type="GO" id="GO:0005524">
    <property type="term" value="F:ATP binding"/>
    <property type="evidence" value="ECO:0007669"/>
    <property type="project" value="UniProtKB-KW"/>
</dbReference>
<protein>
    <submittedName>
        <fullName evidence="13">CRISPR-associated helicase Cas3</fullName>
    </submittedName>
</protein>
<comment type="similarity">
    <text evidence="2">In the central section; belongs to the CRISPR-associated helicase Cas3 family.</text>
</comment>
<reference evidence="13" key="1">
    <citation type="submission" date="2021-04" db="EMBL/GenBank/DDBJ databases">
        <title>Proteiniclasticum sedimins sp. nov., an obligate anaerobic bacterium isolated from anaerobic sludge.</title>
        <authorList>
            <person name="Liu J."/>
        </authorList>
    </citation>
    <scope>NUCLEOTIDE SEQUENCE</scope>
    <source>
        <strain evidence="13">BAD-10</strain>
    </source>
</reference>
<feature type="domain" description="Helicase C-terminal" evidence="11">
    <location>
        <begin position="475"/>
        <end position="633"/>
    </location>
</feature>
<dbReference type="GO" id="GO:0004386">
    <property type="term" value="F:helicase activity"/>
    <property type="evidence" value="ECO:0007669"/>
    <property type="project" value="UniProtKB-KW"/>
</dbReference>
<gene>
    <name evidence="13" type="primary">cas3</name>
    <name evidence="13" type="ORF">KCG48_12490</name>
</gene>
<dbReference type="Pfam" id="PF00270">
    <property type="entry name" value="DEAD"/>
    <property type="match status" value="1"/>
</dbReference>
<dbReference type="GO" id="GO:0051607">
    <property type="term" value="P:defense response to virus"/>
    <property type="evidence" value="ECO:0007669"/>
    <property type="project" value="UniProtKB-KW"/>
</dbReference>
<dbReference type="InterPro" id="IPR006674">
    <property type="entry name" value="HD_domain"/>
</dbReference>
<keyword evidence="14" id="KW-1185">Reference proteome</keyword>
<keyword evidence="9" id="KW-0051">Antiviral defense</keyword>
<dbReference type="SUPFAM" id="SSF52540">
    <property type="entry name" value="P-loop containing nucleoside triphosphate hydrolases"/>
    <property type="match status" value="1"/>
</dbReference>
<dbReference type="Gene3D" id="1.10.3210.30">
    <property type="match status" value="1"/>
</dbReference>
<dbReference type="NCBIfam" id="TIGR01587">
    <property type="entry name" value="cas3_core"/>
    <property type="match status" value="1"/>
</dbReference>
<name>A0A941CSW0_9CLOT</name>
<evidence type="ECO:0000313" key="13">
    <source>
        <dbReference type="EMBL" id="MBR0577133.1"/>
    </source>
</evidence>
<dbReference type="CDD" id="cd09641">
    <property type="entry name" value="Cas3''_I"/>
    <property type="match status" value="1"/>
</dbReference>
<evidence type="ECO:0000259" key="11">
    <source>
        <dbReference type="PROSITE" id="PS51194"/>
    </source>
</evidence>
<dbReference type="InterPro" id="IPR001650">
    <property type="entry name" value="Helicase_C-like"/>
</dbReference>